<proteinExistence type="predicted"/>
<dbReference type="GO" id="GO:0005840">
    <property type="term" value="C:ribosome"/>
    <property type="evidence" value="ECO:0007669"/>
    <property type="project" value="UniProtKB-KW"/>
</dbReference>
<keyword evidence="2" id="KW-0689">Ribosomal protein</keyword>
<feature type="region of interest" description="Disordered" evidence="1">
    <location>
        <begin position="269"/>
        <end position="294"/>
    </location>
</feature>
<gene>
    <name evidence="2" type="ORF">GQ26_0250290</name>
</gene>
<reference key="1">
    <citation type="journal article" date="2014" name="PLoS Genet.">
        <title>Signature Gene Expression Reveals Novel Clues to the Molecular Mechanisms of Dimorphic Transition in Penicillium marneffei.</title>
        <authorList>
            <person name="Yang E."/>
            <person name="Wang G."/>
            <person name="Cai J."/>
            <person name="Woo P.C."/>
            <person name="Lau S.K."/>
            <person name="Yuen K.-Y."/>
            <person name="Chow W.-N."/>
            <person name="Lin X."/>
        </authorList>
    </citation>
    <scope>NUCLEOTIDE SEQUENCE [LARGE SCALE GENOMIC DNA]</scope>
    <source>
        <strain>PM1</strain>
    </source>
</reference>
<feature type="compositionally biased region" description="Polar residues" evidence="1">
    <location>
        <begin position="94"/>
        <end position="126"/>
    </location>
</feature>
<comment type="caution">
    <text evidence="2">The sequence shown here is derived from an EMBL/GenBank/DDBJ whole genome shotgun (WGS) entry which is preliminary data.</text>
</comment>
<protein>
    <submittedName>
        <fullName evidence="2">50S ribosomal protein L25</fullName>
    </submittedName>
</protein>
<feature type="compositionally biased region" description="Basic and acidic residues" evidence="1">
    <location>
        <begin position="131"/>
        <end position="142"/>
    </location>
</feature>
<dbReference type="HOGENOM" id="CLU_082502_0_0_1"/>
<feature type="compositionally biased region" description="Polar residues" evidence="1">
    <location>
        <begin position="54"/>
        <end position="71"/>
    </location>
</feature>
<name>A0A093UYB5_TALMA</name>
<feature type="region of interest" description="Disordered" evidence="1">
    <location>
        <begin position="43"/>
        <end position="167"/>
    </location>
</feature>
<evidence type="ECO:0000256" key="1">
    <source>
        <dbReference type="SAM" id="MobiDB-lite"/>
    </source>
</evidence>
<dbReference type="eggNOG" id="ENOG502SRFI">
    <property type="taxonomic scope" value="Eukaryota"/>
</dbReference>
<organism evidence="2">
    <name type="scientific">Talaromyces marneffei PM1</name>
    <dbReference type="NCBI Taxonomy" id="1077442"/>
    <lineage>
        <taxon>Eukaryota</taxon>
        <taxon>Fungi</taxon>
        <taxon>Dikarya</taxon>
        <taxon>Ascomycota</taxon>
        <taxon>Pezizomycotina</taxon>
        <taxon>Eurotiomycetes</taxon>
        <taxon>Eurotiomycetidae</taxon>
        <taxon>Eurotiales</taxon>
        <taxon>Trichocomaceae</taxon>
        <taxon>Talaromyces</taxon>
        <taxon>Talaromyces sect. Talaromyces</taxon>
    </lineage>
</organism>
<keyword evidence="2" id="KW-0687">Ribonucleoprotein</keyword>
<dbReference type="AlphaFoldDB" id="A0A093UYB5"/>
<feature type="compositionally biased region" description="Polar residues" evidence="1">
    <location>
        <begin position="269"/>
        <end position="285"/>
    </location>
</feature>
<accession>A0A093UYB5</accession>
<reference evidence="2" key="2">
    <citation type="journal article" date="2014" name="PLoS Genet.">
        <title>Signature gene expression reveals novel clues to the molecular mechanisms of dimorphic transition in Penicillium marneffei.</title>
        <authorList>
            <person name="Yang E."/>
            <person name="Wang G."/>
            <person name="Cai J."/>
            <person name="Woo P.C."/>
            <person name="Lau S.K."/>
            <person name="Yuen K.-Y."/>
            <person name="Chow W.-N."/>
            <person name="Lin X."/>
        </authorList>
    </citation>
    <scope>NUCLEOTIDE SEQUENCE</scope>
    <source>
        <strain evidence="2">PM1</strain>
    </source>
</reference>
<dbReference type="EMBL" id="JPOX01000025">
    <property type="protein sequence ID" value="KFX44915.1"/>
    <property type="molecule type" value="Genomic_DNA"/>
</dbReference>
<sequence>MPILLHLDQLARSVRLFHPVSYLAAVIMDIKEALDVIRPSSTTATMDMPGKPIGNSTGGTKVTTDPASSIPHQEGPGAVTNDSLAGESVRQGGAFSQNPNSEPLSVSGSNSTFNNTDTSGATTLRSAAQAADRDIDRKERYPDALGGQGQYPGAHIPESGYAGGSTQAKRELGIGGHQHQYNTTERAAAAEAGGSAGFRSEHNGGTAPSYITPVVQNVGNTKPNGVNIKEGGFDSNPKNNASFNSDIGTNMDPGRLAEQKFQKYTAQSGANAGYTNPTVDANQPYGNLGSDQRI</sequence>
<evidence type="ECO:0000313" key="2">
    <source>
        <dbReference type="EMBL" id="KFX44915.1"/>
    </source>
</evidence>